<dbReference type="EMBL" id="JBICCN010000039">
    <property type="protein sequence ID" value="KAL3099688.1"/>
    <property type="molecule type" value="Genomic_DNA"/>
</dbReference>
<feature type="signal peptide" evidence="2">
    <location>
        <begin position="1"/>
        <end position="26"/>
    </location>
</feature>
<comment type="caution">
    <text evidence="3">The sequence shown here is derived from an EMBL/GenBank/DDBJ whole genome shotgun (WGS) entry which is preliminary data.</text>
</comment>
<organism evidence="3 4">
    <name type="scientific">Heterodera schachtii</name>
    <name type="common">Sugarbeet cyst nematode worm</name>
    <name type="synonym">Tylenchus schachtii</name>
    <dbReference type="NCBI Taxonomy" id="97005"/>
    <lineage>
        <taxon>Eukaryota</taxon>
        <taxon>Metazoa</taxon>
        <taxon>Ecdysozoa</taxon>
        <taxon>Nematoda</taxon>
        <taxon>Chromadorea</taxon>
        <taxon>Rhabditida</taxon>
        <taxon>Tylenchina</taxon>
        <taxon>Tylenchomorpha</taxon>
        <taxon>Tylenchoidea</taxon>
        <taxon>Heteroderidae</taxon>
        <taxon>Heteroderinae</taxon>
        <taxon>Heterodera</taxon>
    </lineage>
</organism>
<evidence type="ECO:0000313" key="3">
    <source>
        <dbReference type="EMBL" id="KAL3099688.1"/>
    </source>
</evidence>
<accession>A0ABD2KA18</accession>
<protein>
    <recommendedName>
        <fullName evidence="5">Effector protein</fullName>
    </recommendedName>
</protein>
<name>A0ABD2KA18_HETSC</name>
<reference evidence="3 4" key="1">
    <citation type="submission" date="2024-10" db="EMBL/GenBank/DDBJ databases">
        <authorList>
            <person name="Kim D."/>
        </authorList>
    </citation>
    <scope>NUCLEOTIDE SEQUENCE [LARGE SCALE GENOMIC DNA]</scope>
    <source>
        <strain evidence="3">Taebaek</strain>
    </source>
</reference>
<keyword evidence="4" id="KW-1185">Reference proteome</keyword>
<proteinExistence type="predicted"/>
<keyword evidence="2" id="KW-0732">Signal</keyword>
<evidence type="ECO:0000313" key="4">
    <source>
        <dbReference type="Proteomes" id="UP001620645"/>
    </source>
</evidence>
<evidence type="ECO:0008006" key="5">
    <source>
        <dbReference type="Google" id="ProtNLM"/>
    </source>
</evidence>
<evidence type="ECO:0000256" key="2">
    <source>
        <dbReference type="SAM" id="SignalP"/>
    </source>
</evidence>
<feature type="chain" id="PRO_5044857782" description="Effector protein" evidence="2">
    <location>
        <begin position="27"/>
        <end position="191"/>
    </location>
</feature>
<dbReference type="PROSITE" id="PS51257">
    <property type="entry name" value="PROKAR_LIPOPROTEIN"/>
    <property type="match status" value="1"/>
</dbReference>
<dbReference type="Proteomes" id="UP001620645">
    <property type="component" value="Unassembled WGS sequence"/>
</dbReference>
<evidence type="ECO:0000256" key="1">
    <source>
        <dbReference type="SAM" id="MobiDB-lite"/>
    </source>
</evidence>
<dbReference type="AlphaFoldDB" id="A0ABD2KA18"/>
<feature type="region of interest" description="Disordered" evidence="1">
    <location>
        <begin position="165"/>
        <end position="191"/>
    </location>
</feature>
<sequence length="191" mass="20540">MMPISKIAIIAIIVAACNLHHFGTLAAPSFPCCPGSQQLAALMHGYIVGFTSSVETDQKETMCQNVISDVKYIKQQLATMNKCVADGGAKIVREIDAQLTLMDPCAYALSFVRAMFELAAKATGHLKSAKWQTLSNNFTNQIDVVDGVGHSFNVNINKNVHFTSPANGDAAHQTVPSPSEVFNNPGKHSAY</sequence>
<gene>
    <name evidence="3" type="ORF">niasHS_003143</name>
</gene>